<evidence type="ECO:0000313" key="6">
    <source>
        <dbReference type="EMBL" id="TFK29062.1"/>
    </source>
</evidence>
<dbReference type="STRING" id="230819.A0A5C3L8T7"/>
<keyword evidence="7" id="KW-1185">Reference proteome</keyword>
<dbReference type="Proteomes" id="UP000307440">
    <property type="component" value="Unassembled WGS sequence"/>
</dbReference>
<evidence type="ECO:0000313" key="7">
    <source>
        <dbReference type="Proteomes" id="UP000307440"/>
    </source>
</evidence>
<dbReference type="GO" id="GO:0017056">
    <property type="term" value="F:structural constituent of nuclear pore"/>
    <property type="evidence" value="ECO:0007669"/>
    <property type="project" value="TreeGrafter"/>
</dbReference>
<dbReference type="InterPro" id="IPR021827">
    <property type="entry name" value="Nup186/Nup192/Nup205"/>
</dbReference>
<feature type="region of interest" description="Disordered" evidence="5">
    <location>
        <begin position="381"/>
        <end position="406"/>
    </location>
</feature>
<proteinExistence type="inferred from homology"/>
<evidence type="ECO:0000256" key="3">
    <source>
        <dbReference type="ARBA" id="ARBA00022448"/>
    </source>
</evidence>
<dbReference type="GO" id="GO:0044611">
    <property type="term" value="C:nuclear pore inner ring"/>
    <property type="evidence" value="ECO:0007669"/>
    <property type="project" value="TreeGrafter"/>
</dbReference>
<keyword evidence="4" id="KW-0539">Nucleus</keyword>
<keyword evidence="3" id="KW-0813">Transport</keyword>
<dbReference type="PANTHER" id="PTHR31344:SF0">
    <property type="entry name" value="NUCLEAR PORE COMPLEX PROTEIN NUP205"/>
    <property type="match status" value="1"/>
</dbReference>
<accession>A0A5C3L8T7</accession>
<dbReference type="PANTHER" id="PTHR31344">
    <property type="entry name" value="NUCLEAR PORE COMPLEX PROTEIN NUP205"/>
    <property type="match status" value="1"/>
</dbReference>
<organism evidence="6 7">
    <name type="scientific">Coprinopsis marcescibilis</name>
    <name type="common">Agaric fungus</name>
    <name type="synonym">Psathyrella marcescibilis</name>
    <dbReference type="NCBI Taxonomy" id="230819"/>
    <lineage>
        <taxon>Eukaryota</taxon>
        <taxon>Fungi</taxon>
        <taxon>Dikarya</taxon>
        <taxon>Basidiomycota</taxon>
        <taxon>Agaricomycotina</taxon>
        <taxon>Agaricomycetes</taxon>
        <taxon>Agaricomycetidae</taxon>
        <taxon>Agaricales</taxon>
        <taxon>Agaricineae</taxon>
        <taxon>Psathyrellaceae</taxon>
        <taxon>Coprinopsis</taxon>
    </lineage>
</organism>
<dbReference type="GO" id="GO:0006999">
    <property type="term" value="P:nuclear pore organization"/>
    <property type="evidence" value="ECO:0007669"/>
    <property type="project" value="TreeGrafter"/>
</dbReference>
<evidence type="ECO:0000256" key="5">
    <source>
        <dbReference type="SAM" id="MobiDB-lite"/>
    </source>
</evidence>
<evidence type="ECO:0008006" key="8">
    <source>
        <dbReference type="Google" id="ProtNLM"/>
    </source>
</evidence>
<evidence type="ECO:0000256" key="4">
    <source>
        <dbReference type="ARBA" id="ARBA00023242"/>
    </source>
</evidence>
<name>A0A5C3L8T7_COPMA</name>
<evidence type="ECO:0000256" key="2">
    <source>
        <dbReference type="ARBA" id="ARBA00005892"/>
    </source>
</evidence>
<gene>
    <name evidence="6" type="ORF">FA15DRAFT_700346</name>
</gene>
<dbReference type="EMBL" id="ML210151">
    <property type="protein sequence ID" value="TFK29062.1"/>
    <property type="molecule type" value="Genomic_DNA"/>
</dbReference>
<protein>
    <recommendedName>
        <fullName evidence="8">Nucleoporin</fullName>
    </recommendedName>
</protein>
<evidence type="ECO:0000256" key="1">
    <source>
        <dbReference type="ARBA" id="ARBA00004123"/>
    </source>
</evidence>
<comment type="subcellular location">
    <subcellularLocation>
        <location evidence="1">Nucleus</location>
    </subcellularLocation>
</comment>
<comment type="similarity">
    <text evidence="2">Belongs to the NUP186/NUP192/NUP205 family.</text>
</comment>
<reference evidence="6 7" key="1">
    <citation type="journal article" date="2019" name="Nat. Ecol. Evol.">
        <title>Megaphylogeny resolves global patterns of mushroom evolution.</title>
        <authorList>
            <person name="Varga T."/>
            <person name="Krizsan K."/>
            <person name="Foldi C."/>
            <person name="Dima B."/>
            <person name="Sanchez-Garcia M."/>
            <person name="Sanchez-Ramirez S."/>
            <person name="Szollosi G.J."/>
            <person name="Szarkandi J.G."/>
            <person name="Papp V."/>
            <person name="Albert L."/>
            <person name="Andreopoulos W."/>
            <person name="Angelini C."/>
            <person name="Antonin V."/>
            <person name="Barry K.W."/>
            <person name="Bougher N.L."/>
            <person name="Buchanan P."/>
            <person name="Buyck B."/>
            <person name="Bense V."/>
            <person name="Catcheside P."/>
            <person name="Chovatia M."/>
            <person name="Cooper J."/>
            <person name="Damon W."/>
            <person name="Desjardin D."/>
            <person name="Finy P."/>
            <person name="Geml J."/>
            <person name="Haridas S."/>
            <person name="Hughes K."/>
            <person name="Justo A."/>
            <person name="Karasinski D."/>
            <person name="Kautmanova I."/>
            <person name="Kiss B."/>
            <person name="Kocsube S."/>
            <person name="Kotiranta H."/>
            <person name="LaButti K.M."/>
            <person name="Lechner B.E."/>
            <person name="Liimatainen K."/>
            <person name="Lipzen A."/>
            <person name="Lukacs Z."/>
            <person name="Mihaltcheva S."/>
            <person name="Morgado L.N."/>
            <person name="Niskanen T."/>
            <person name="Noordeloos M.E."/>
            <person name="Ohm R.A."/>
            <person name="Ortiz-Santana B."/>
            <person name="Ovrebo C."/>
            <person name="Racz N."/>
            <person name="Riley R."/>
            <person name="Savchenko A."/>
            <person name="Shiryaev A."/>
            <person name="Soop K."/>
            <person name="Spirin V."/>
            <person name="Szebenyi C."/>
            <person name="Tomsovsky M."/>
            <person name="Tulloss R.E."/>
            <person name="Uehling J."/>
            <person name="Grigoriev I.V."/>
            <person name="Vagvolgyi C."/>
            <person name="Papp T."/>
            <person name="Martin F.M."/>
            <person name="Miettinen O."/>
            <person name="Hibbett D.S."/>
            <person name="Nagy L.G."/>
        </authorList>
    </citation>
    <scope>NUCLEOTIDE SEQUENCE [LARGE SCALE GENOMIC DNA]</scope>
    <source>
        <strain evidence="6 7">CBS 121175</strain>
    </source>
</reference>
<dbReference type="OrthoDB" id="2019644at2759"/>
<dbReference type="Pfam" id="PF11894">
    <property type="entry name" value="Nup192"/>
    <property type="match status" value="1"/>
</dbReference>
<feature type="compositionally biased region" description="Basic and acidic residues" evidence="5">
    <location>
        <begin position="397"/>
        <end position="406"/>
    </location>
</feature>
<sequence>MDSIHRLREALLRVLNLSPEETPQGDQELFEELMVQKPRLVQLFDIGPRSAEEKREVESGKITINGKQVAGNSDFARQVLFIAQNLDCSEKYIASVLHTVMRNNVNLQPVEYIEATITEFHLRRRQLAESIQLLLDASLRAERPQASSTLKRIANFVREELLQVGHVAAGETTFAFRIFKEIEKLDGLIARAETALRNATSNTVAPSAQAQGVLGYDILKGRLDSISYERRQLAVSLVEIARHGVLQVGDLKALVDWLSSNPQHPMVLYILAAVYISFDPNDPETHIGSLRQQVATNNSLTTFMNQKFAPTTQWKESGLKAAVLLKWTMFITEARHNDASLENRAGFKNEDLETQVWNAVQGDAFMYLALAVSHMSRKNTGETIPSSLVAPPVTDTPDQREVPTDESRSVLLSSFETLVRTSITYASSELRKIKQRQEDIVLANARTDRNRNAASRFGATVVQEAEKPTQQPRHDIAILYSFIGLLFSALPEERALQFWGSGGSPAELSHMSYLEYVESTSGRLPAFLQWAVWSTSQQDTTMLTALYDMLTGLSKGQQCSELAYNFMARGTGEVLPGSAIPTSGSTTPSISWISIFGTLDSWATSISNPKSIPQPHQFGLNSFSSSIQNMAPPQQVAQQITIGPTDVIFAQAFLRLLSTVVKYSVPVRTTIAGHTHFRAIPALLALIPLGIPLELKGALFDTLSAFCEPGAGPPGVEICRAVWTLMERLEVINVRGSSGGFSAGLAPGKGVEVELEQIEAVHRLYPATIPFLKLLGTLIHTNKRLQEKDRARASVPTNTIPDTLGQPYRLPGAGPFTSFVIDNVFANIPSREYGVPSDRWHINDLCLCYMERALASFSLESLITVAEAGPMKVDTLVPFIVHPGFDVTTRLLSTSPLQASLLAYVVEGVEGFDKQFADNEPYFRNTIVRVLRIISRLLEIQDIFLEVLLPLLSEFNTSQYIGHVHHRSYFTKFDQALSFDSRYAPAIAQYIEYSNHAEVVLLAIKLLNFLSSSPYFTNLVTLIERNSSSERILVAFEKTLGVEIGGDVTQSELNAELQTGAGAWMVDYRNESLDQAIRLAALDLLIKDTDRSGSFPNIGHWFLFGNSHQNVQDPNALNSRRTSIHVLLELVNDGVPRFKERKARDSRQMQVPPLYIIAPVLAERCYRVIYQLCTHPRTSEFVTRYLRTREDFFARQISSIPAQAPECRQTPPIQVAYGDGSGVITTVEALGAFLRLRSYVFDLVALELHILTGKGHHKGVTELLEILFGTDVDYEEEHDFPAFREVGQSNMRIVDFFQSLVFEWADSLQVEPMNMQYLDQINLQASIKKDTNGCEVVDRPTLLGMLASAKQQLLAQGVVATSAQSEQLNNEINYVCESCAVENHRRQVAFSVAGGFESWRRMLDLALTKCFDRLPHEHRENMLFDLLHVIPSAIRSPNVEESTAVLLSEATLSLITKLREDRRHQLVLQSSGLDSAGSLPAERLYSILRTVVEGVLDSNRSELIRGNLYGSLVNFIHLILISKDLQLGSEESTDFSALELSSSFSASPYGSNRSLIVSRNGGSPIELGILASVKPVLERLVAVISRDAIDGTEVWKTVAFMLLDAVVQLSGLEKPHVALSALNRHGILSNFVKGVKDSDALLQSVLKPDPDDLNPLYVYEAKLSLFIRIAQTRLGAERLLEAQLIPTLAQCDYLDTMPEADQAFMDNDSFLPSAIQRYHQLFTPAIQVVNGVIAILGNKHTTASNQVIG</sequence>